<keyword evidence="3" id="KW-1185">Reference proteome</keyword>
<evidence type="ECO:0000313" key="3">
    <source>
        <dbReference type="Proteomes" id="UP001163152"/>
    </source>
</evidence>
<feature type="transmembrane region" description="Helical" evidence="1">
    <location>
        <begin position="12"/>
        <end position="30"/>
    </location>
</feature>
<dbReference type="RefSeq" id="WP_268612257.1">
    <property type="nucleotide sequence ID" value="NZ_CP113797.1"/>
</dbReference>
<name>A0A9E8ZFJ5_9CYAN</name>
<dbReference type="AlphaFoldDB" id="A0A9E8ZFJ5"/>
<dbReference type="Proteomes" id="UP001163152">
    <property type="component" value="Chromosome"/>
</dbReference>
<sequence>MIDRPFGKPRPLWRVMLLSAVTGLAYYGYYKWVIQDELRQYNGKGWSGAVCILPFGFGVLIPQALRLFDPDVPGWFGWFSLLGVGWIYIVQLRLYRTVNTLYREAGWKPPLMVWWLVVPGLNLIVGLKQIHCLSEYWARQQGNVIEDPIVKFLPFLCSQG</sequence>
<feature type="transmembrane region" description="Helical" evidence="1">
    <location>
        <begin position="45"/>
        <end position="65"/>
    </location>
</feature>
<dbReference type="KEGG" id="tsin:OXH18_09170"/>
<keyword evidence="1" id="KW-0472">Membrane</keyword>
<feature type="transmembrane region" description="Helical" evidence="1">
    <location>
        <begin position="72"/>
        <end position="91"/>
    </location>
</feature>
<evidence type="ECO:0000313" key="2">
    <source>
        <dbReference type="EMBL" id="WAL62137.1"/>
    </source>
</evidence>
<keyword evidence="1" id="KW-0812">Transmembrane</keyword>
<proteinExistence type="predicted"/>
<dbReference type="EMBL" id="CP113797">
    <property type="protein sequence ID" value="WAL62137.1"/>
    <property type="molecule type" value="Genomic_DNA"/>
</dbReference>
<accession>A0A9E8ZFJ5</accession>
<reference evidence="2" key="1">
    <citation type="submission" date="2022-12" db="EMBL/GenBank/DDBJ databases">
        <title>Polyphasic identification of a Novel Hot-Spring Cyanobacterium Ocullathermofonsia sinensis gen nov. sp. nov. and Genomic Insights on its Adaptations to the Thermal Habitat.</title>
        <authorList>
            <person name="Daroch M."/>
            <person name="Tang J."/>
            <person name="Jiang Y."/>
        </authorList>
    </citation>
    <scope>NUCLEOTIDE SEQUENCE</scope>
    <source>
        <strain evidence="2">PKUAC-SCTA174</strain>
    </source>
</reference>
<keyword evidence="1" id="KW-1133">Transmembrane helix</keyword>
<gene>
    <name evidence="2" type="ORF">OXH18_09170</name>
</gene>
<evidence type="ECO:0008006" key="4">
    <source>
        <dbReference type="Google" id="ProtNLM"/>
    </source>
</evidence>
<evidence type="ECO:0000256" key="1">
    <source>
        <dbReference type="SAM" id="Phobius"/>
    </source>
</evidence>
<organism evidence="2 3">
    <name type="scientific">Thermocoleostomius sinensis A174</name>
    <dbReference type="NCBI Taxonomy" id="2016057"/>
    <lineage>
        <taxon>Bacteria</taxon>
        <taxon>Bacillati</taxon>
        <taxon>Cyanobacteriota</taxon>
        <taxon>Cyanophyceae</taxon>
        <taxon>Oculatellales</taxon>
        <taxon>Oculatellaceae</taxon>
        <taxon>Thermocoleostomius</taxon>
    </lineage>
</organism>
<protein>
    <recommendedName>
        <fullName evidence="4">DUF4234 domain-containing protein</fullName>
    </recommendedName>
</protein>